<evidence type="ECO:0000259" key="2">
    <source>
        <dbReference type="SMART" id="SM00382"/>
    </source>
</evidence>
<evidence type="ECO:0000313" key="4">
    <source>
        <dbReference type="EMBL" id="ARM77149.1"/>
    </source>
</evidence>
<feature type="domain" description="AAA+ ATPase" evidence="2">
    <location>
        <begin position="253"/>
        <end position="375"/>
    </location>
</feature>
<protein>
    <submittedName>
        <fullName evidence="4">ATPase</fullName>
    </submittedName>
</protein>
<evidence type="ECO:0000259" key="3">
    <source>
        <dbReference type="SMART" id="SM00670"/>
    </source>
</evidence>
<dbReference type="InterPro" id="IPR029060">
    <property type="entry name" value="PIN-like_dom_sf"/>
</dbReference>
<reference evidence="4 5" key="1">
    <citation type="submission" date="2017-03" db="EMBL/GenBank/DDBJ databases">
        <title>Sulfur activation and transportation mechanism of thermophilic Archaea Acidianus manzaensis YN-25.</title>
        <authorList>
            <person name="Ma Y."/>
            <person name="Yang Y."/>
            <person name="Xia J."/>
        </authorList>
    </citation>
    <scope>NUCLEOTIDE SEQUENCE [LARGE SCALE GENOMIC DNA]</scope>
    <source>
        <strain evidence="4 5">YN-25</strain>
    </source>
</reference>
<accession>A0A1W6K3P1</accession>
<organism evidence="4 5">
    <name type="scientific">Acidianus manzaensis</name>
    <dbReference type="NCBI Taxonomy" id="282676"/>
    <lineage>
        <taxon>Archaea</taxon>
        <taxon>Thermoproteota</taxon>
        <taxon>Thermoprotei</taxon>
        <taxon>Sulfolobales</taxon>
        <taxon>Sulfolobaceae</taxon>
        <taxon>Acidianus</taxon>
    </lineage>
</organism>
<gene>
    <name evidence="4" type="ORF">B6F84_09925</name>
</gene>
<evidence type="ECO:0000313" key="5">
    <source>
        <dbReference type="Proteomes" id="UP000193404"/>
    </source>
</evidence>
<dbReference type="KEGG" id="aman:B6F84_09925"/>
<proteinExistence type="inferred from homology"/>
<evidence type="ECO:0000256" key="1">
    <source>
        <dbReference type="ARBA" id="ARBA00046345"/>
    </source>
</evidence>
<feature type="domain" description="PIN" evidence="3">
    <location>
        <begin position="10"/>
        <end position="112"/>
    </location>
</feature>
<dbReference type="PANTHER" id="PTHR11603">
    <property type="entry name" value="AAA FAMILY ATPASE"/>
    <property type="match status" value="1"/>
</dbReference>
<dbReference type="InterPro" id="IPR052041">
    <property type="entry name" value="Nucleic_acid_metab_PIN/TRAM"/>
</dbReference>
<keyword evidence="5" id="KW-1185">Reference proteome</keyword>
<dbReference type="EMBL" id="CP020477">
    <property type="protein sequence ID" value="ARM77149.1"/>
    <property type="molecule type" value="Genomic_DNA"/>
</dbReference>
<dbReference type="SMART" id="SM00670">
    <property type="entry name" value="PINc"/>
    <property type="match status" value="1"/>
</dbReference>
<dbReference type="InterPro" id="IPR003593">
    <property type="entry name" value="AAA+_ATPase"/>
</dbReference>
<dbReference type="NCBIfam" id="NF010335">
    <property type="entry name" value="PRK13764.1"/>
    <property type="match status" value="1"/>
</dbReference>
<comment type="similarity">
    <text evidence="1">In the N-terminal section; belongs to the PINc/VapC protein family.</text>
</comment>
<dbReference type="InterPro" id="IPR027417">
    <property type="entry name" value="P-loop_NTPase"/>
</dbReference>
<dbReference type="SMART" id="SM00382">
    <property type="entry name" value="AAA"/>
    <property type="match status" value="1"/>
</dbReference>
<dbReference type="AlphaFoldDB" id="A0A1W6K3P1"/>
<name>A0A1W6K3P1_9CREN</name>
<dbReference type="SUPFAM" id="SSF52540">
    <property type="entry name" value="P-loop containing nucleoside triphosphate hydrolases"/>
    <property type="match status" value="1"/>
</dbReference>
<dbReference type="SUPFAM" id="SSF88723">
    <property type="entry name" value="PIN domain-like"/>
    <property type="match status" value="1"/>
</dbReference>
<dbReference type="InterPro" id="IPR002716">
    <property type="entry name" value="PIN_dom"/>
</dbReference>
<dbReference type="Gene3D" id="3.40.50.300">
    <property type="entry name" value="P-loop containing nucleotide triphosphate hydrolases"/>
    <property type="match status" value="1"/>
</dbReference>
<sequence length="527" mass="59421">MGKILLSNNNELLVDKSALLEGVSRYIEKGVINGNILIHRSLLSELEKETRDGLLSGELALDEIQRIKEVSERYLFSVEFVGEYSSNVDQAIREYCKEKGCTIVTSDEIQKQVSQFLGISVIYLEPSQPELSIEKMFDENTMSVHLKEDTIPKAKKGKPGSWQFVNLSNSVTTAEDIKHIVSEIINSIRYVKNSFIEIERKGSTIVQLGNYRIVITRPPLSDGWEVTITRPVTKKSLQEYNLADKLIERLKNRAEGILIAGSPGMGKTTFAQALAEYYMQLGKIVKTIESPRDMHLPPDITQYSKNYAEIGELHDILLLSRPDYTVYDEMRNDDDFRLYIDLRLAGIGMIGVVHATTPIDAIHRFLSRIDLGTIPGILDTVIFISEGSVKKVYSLEMTVKVPLGLKEADLARPVVEIKDFMTDTVEYEIYVFGEQTMIVPATRTTSSNTIESKIAKTVMQSIPDADVKYENGEYIIKIPKNEIGKFNRRLNNKIRKLEKKHGIRIKITLGESSNGASNESNNDNSDE</sequence>
<dbReference type="CDD" id="cd09878">
    <property type="entry name" value="PIN_VapC_VirB11L-ATPase-like"/>
    <property type="match status" value="1"/>
</dbReference>
<dbReference type="Gene3D" id="3.40.50.1010">
    <property type="entry name" value="5'-nuclease"/>
    <property type="match status" value="1"/>
</dbReference>
<dbReference type="PANTHER" id="PTHR11603:SF147">
    <property type="entry name" value="MEMBRANE PROTEIN"/>
    <property type="match status" value="1"/>
</dbReference>
<dbReference type="STRING" id="282676.B6F84_09925"/>
<dbReference type="Proteomes" id="UP000193404">
    <property type="component" value="Chromosome"/>
</dbReference>